<reference evidence="6 7" key="1">
    <citation type="submission" date="2014-07" db="EMBL/GenBank/DDBJ databases">
        <title>Methanogenic archaea and the global carbon cycle.</title>
        <authorList>
            <person name="Henriksen J.R."/>
            <person name="Luke J."/>
            <person name="Reinhart S."/>
            <person name="Benedict M.N."/>
            <person name="Youngblut N.D."/>
            <person name="Metcalf M.E."/>
            <person name="Whitaker R.J."/>
            <person name="Metcalf W.W."/>
        </authorList>
    </citation>
    <scope>NUCLEOTIDE SEQUENCE [LARGE SCALE GENOMIC DNA]</scope>
    <source>
        <strain evidence="6 7">Wiesmoor</strain>
    </source>
</reference>
<dbReference type="EMBL" id="CP009526">
    <property type="protein sequence ID" value="AKB50615.1"/>
    <property type="molecule type" value="Genomic_DNA"/>
</dbReference>
<dbReference type="Proteomes" id="UP000033038">
    <property type="component" value="Chromosome"/>
</dbReference>
<dbReference type="Gene3D" id="3.40.50.300">
    <property type="entry name" value="P-loop containing nucleotide triphosphate hydrolases"/>
    <property type="match status" value="1"/>
</dbReference>
<dbReference type="InterPro" id="IPR003593">
    <property type="entry name" value="AAA+_ATPase"/>
</dbReference>
<keyword evidence="2" id="KW-0813">Transport</keyword>
<dbReference type="InterPro" id="IPR027417">
    <property type="entry name" value="P-loop_NTPase"/>
</dbReference>
<dbReference type="HOGENOM" id="CLU_000604_1_2_2"/>
<evidence type="ECO:0000256" key="3">
    <source>
        <dbReference type="ARBA" id="ARBA00022741"/>
    </source>
</evidence>
<dbReference type="SMART" id="SM00382">
    <property type="entry name" value="AAA"/>
    <property type="match status" value="1"/>
</dbReference>
<dbReference type="GO" id="GO:0005524">
    <property type="term" value="F:ATP binding"/>
    <property type="evidence" value="ECO:0007669"/>
    <property type="project" value="UniProtKB-KW"/>
</dbReference>
<gene>
    <name evidence="6" type="ORF">MSBRW_1362</name>
</gene>
<evidence type="ECO:0000256" key="1">
    <source>
        <dbReference type="ARBA" id="ARBA00005417"/>
    </source>
</evidence>
<evidence type="ECO:0000256" key="2">
    <source>
        <dbReference type="ARBA" id="ARBA00022448"/>
    </source>
</evidence>
<dbReference type="KEGG" id="mbw:MSBRW_1362"/>
<dbReference type="PANTHER" id="PTHR43335:SF4">
    <property type="entry name" value="ABC TRANSPORTER, ATP-BINDING PROTEIN"/>
    <property type="match status" value="1"/>
</dbReference>
<protein>
    <submittedName>
        <fullName evidence="6">ABC transporter, ATP-binding protein</fullName>
    </submittedName>
</protein>
<proteinExistence type="inferred from homology"/>
<evidence type="ECO:0000259" key="5">
    <source>
        <dbReference type="PROSITE" id="PS50893"/>
    </source>
</evidence>
<accession>A0A0E3QKD2</accession>
<evidence type="ECO:0000256" key="4">
    <source>
        <dbReference type="ARBA" id="ARBA00022840"/>
    </source>
</evidence>
<name>A0A0E3QKD2_METBA</name>
<organism evidence="6 7">
    <name type="scientific">Methanosarcina barkeri str. Wiesmoor</name>
    <dbReference type="NCBI Taxonomy" id="1434109"/>
    <lineage>
        <taxon>Archaea</taxon>
        <taxon>Methanobacteriati</taxon>
        <taxon>Methanobacteriota</taxon>
        <taxon>Stenosarchaea group</taxon>
        <taxon>Methanomicrobia</taxon>
        <taxon>Methanosarcinales</taxon>
        <taxon>Methanosarcinaceae</taxon>
        <taxon>Methanosarcina</taxon>
    </lineage>
</organism>
<comment type="similarity">
    <text evidence="1">Belongs to the ABC transporter superfamily.</text>
</comment>
<feature type="domain" description="ABC transporter" evidence="5">
    <location>
        <begin position="68"/>
        <end position="302"/>
    </location>
</feature>
<keyword evidence="3" id="KW-0547">Nucleotide-binding</keyword>
<dbReference type="SUPFAM" id="SSF52540">
    <property type="entry name" value="P-loop containing nucleoside triphosphate hydrolases"/>
    <property type="match status" value="1"/>
</dbReference>
<dbReference type="InterPro" id="IPR003439">
    <property type="entry name" value="ABC_transporter-like_ATP-bd"/>
</dbReference>
<dbReference type="Pfam" id="PF00005">
    <property type="entry name" value="ABC_tran"/>
    <property type="match status" value="1"/>
</dbReference>
<dbReference type="PROSITE" id="PS50893">
    <property type="entry name" value="ABC_TRANSPORTER_2"/>
    <property type="match status" value="1"/>
</dbReference>
<dbReference type="GO" id="GO:0016887">
    <property type="term" value="F:ATP hydrolysis activity"/>
    <property type="evidence" value="ECO:0007669"/>
    <property type="project" value="InterPro"/>
</dbReference>
<evidence type="ECO:0000313" key="6">
    <source>
        <dbReference type="EMBL" id="AKB50615.1"/>
    </source>
</evidence>
<dbReference type="PATRIC" id="fig|1434109.4.peg.1713"/>
<sequence length="377" mass="41488">MNMESIDMESISKSAGMRVAGMESIGIESTGMESTGMESTGMESTGMESMSTELGQSGIVHKTGEFAIETIHLSKFFGKENQIRAVDNLNLQVRKGEVFGFVGPNGAGKTTTMKMLIGLLEPSEGSGKVAGFDIIREVINIREQTGVLPEPAGFYDNLTARQNLRFYAKLYNIEPDVREKRIVNLLETVGLTRAIDQKTGGFSTGMRKRFGLAQALINEPSVLFLDEPTSGIDPLGAQMMRDLIKDLNRSKGVTVFLSSHSMEEVEEICDRIAIIARGKLLAVGSVEDLRDIVRAKEGVNYLLEVQDIPISETAEIVRNVEGVQALEVRNEVLYIHTKMKLRTEIAKAVKKAGGTVSMFEEEEMNLQKLFLKIIEGI</sequence>
<evidence type="ECO:0000313" key="7">
    <source>
        <dbReference type="Proteomes" id="UP000033038"/>
    </source>
</evidence>
<dbReference type="AlphaFoldDB" id="A0A0E3QKD2"/>
<dbReference type="PANTHER" id="PTHR43335">
    <property type="entry name" value="ABC TRANSPORTER, ATP-BINDING PROTEIN"/>
    <property type="match status" value="1"/>
</dbReference>
<keyword evidence="4 6" id="KW-0067">ATP-binding</keyword>